<dbReference type="InterPro" id="IPR013221">
    <property type="entry name" value="Mur_ligase_cen"/>
</dbReference>
<dbReference type="NCBIfam" id="TIGR01499">
    <property type="entry name" value="folC"/>
    <property type="match status" value="1"/>
</dbReference>
<evidence type="ECO:0000256" key="6">
    <source>
        <dbReference type="ARBA" id="ARBA00022741"/>
    </source>
</evidence>
<dbReference type="Proteomes" id="UP000256718">
    <property type="component" value="Unassembled WGS sequence"/>
</dbReference>
<keyword evidence="6 11" id="KW-0547">Nucleotide-binding</keyword>
<name>A0A0H1NDT1_STRAG</name>
<comment type="similarity">
    <text evidence="2 11">Belongs to the folylpolyglutamate synthase family.</text>
</comment>
<feature type="domain" description="Mur ligase central" evidence="13">
    <location>
        <begin position="44"/>
        <end position="266"/>
    </location>
</feature>
<dbReference type="GO" id="GO:0046872">
    <property type="term" value="F:metal ion binding"/>
    <property type="evidence" value="ECO:0007669"/>
    <property type="project" value="UniProtKB-KW"/>
</dbReference>
<dbReference type="EC" id="6.3.2.17" evidence="3"/>
<dbReference type="RefSeq" id="WP_000222113.1">
    <property type="nucleotide sequence ID" value="NZ_CAXOLC010000010.1"/>
</dbReference>
<evidence type="ECO:0000256" key="2">
    <source>
        <dbReference type="ARBA" id="ARBA00008276"/>
    </source>
</evidence>
<dbReference type="InterPro" id="IPR004101">
    <property type="entry name" value="Mur_ligase_C"/>
</dbReference>
<dbReference type="InterPro" id="IPR001645">
    <property type="entry name" value="Folylpolyglutamate_synth"/>
</dbReference>
<dbReference type="SUPFAM" id="SSF53244">
    <property type="entry name" value="MurD-like peptide ligases, peptide-binding domain"/>
    <property type="match status" value="1"/>
</dbReference>
<dbReference type="InterPro" id="IPR036615">
    <property type="entry name" value="Mur_ligase_C_dom_sf"/>
</dbReference>
<sequence>MTYQEALEWIHSKLAFGIKPGLERMRWMLEQLGNPQNNLSAIHVVGTNGKGSTTSYLQHIFTNSGYQVGTFTSPYIVDFRERISIDGQMIPESDFIKLVETVRPVVERLHLETNLEPATEFEVITVLMFYYFGNSCPVDIVIIEAGMGGYYDSTNMFKALAVTCPSIGLDHQEVLGRTYVDIAEQKVGVLKKGVPFVYANDRQDVEEVFQIKAKETHSQTYRLHNDFYIKEEENYFNYIGPQANIDHIQLQMPGHHQVSNASIAITTSLLLRDKYPKLTLQTIKDGLEMTKWVGRTELIFPNVMIDGAHNNESVDALVQVIKKYQQKNVHILFAAINTKPIESMLESLSSIAPVSVTSFDYPKSISLDKYPKAYTRVSDWKKWLHDINLTSDKDFYVITGSLYFISQVRRELLLIKTTTT</sequence>
<dbReference type="AlphaFoldDB" id="A0A0H1NDT1"/>
<evidence type="ECO:0000256" key="3">
    <source>
        <dbReference type="ARBA" id="ARBA00013025"/>
    </source>
</evidence>
<evidence type="ECO:0000313" key="14">
    <source>
        <dbReference type="EMBL" id="RDY78780.1"/>
    </source>
</evidence>
<evidence type="ECO:0000256" key="5">
    <source>
        <dbReference type="ARBA" id="ARBA00022723"/>
    </source>
</evidence>
<dbReference type="GO" id="GO:0005524">
    <property type="term" value="F:ATP binding"/>
    <property type="evidence" value="ECO:0007669"/>
    <property type="project" value="UniProtKB-KW"/>
</dbReference>
<organism evidence="14 15">
    <name type="scientific">Streptococcus agalactiae</name>
    <dbReference type="NCBI Taxonomy" id="1311"/>
    <lineage>
        <taxon>Bacteria</taxon>
        <taxon>Bacillati</taxon>
        <taxon>Bacillota</taxon>
        <taxon>Bacilli</taxon>
        <taxon>Lactobacillales</taxon>
        <taxon>Streptococcaceae</taxon>
        <taxon>Streptococcus</taxon>
    </lineage>
</organism>
<dbReference type="Gene3D" id="3.40.1190.10">
    <property type="entry name" value="Mur-like, catalytic domain"/>
    <property type="match status" value="1"/>
</dbReference>
<dbReference type="InterPro" id="IPR036565">
    <property type="entry name" value="Mur-like_cat_sf"/>
</dbReference>
<dbReference type="UniPathway" id="UPA00219"/>
<dbReference type="EMBL" id="QHGZ01000208">
    <property type="protein sequence ID" value="RDY78780.1"/>
    <property type="molecule type" value="Genomic_DNA"/>
</dbReference>
<comment type="caution">
    <text evidence="14">The sequence shown here is derived from an EMBL/GenBank/DDBJ whole genome shotgun (WGS) entry which is preliminary data.</text>
</comment>
<dbReference type="Gene3D" id="3.90.190.20">
    <property type="entry name" value="Mur ligase, C-terminal domain"/>
    <property type="match status" value="1"/>
</dbReference>
<evidence type="ECO:0000313" key="15">
    <source>
        <dbReference type="Proteomes" id="UP000256718"/>
    </source>
</evidence>
<evidence type="ECO:0000256" key="1">
    <source>
        <dbReference type="ARBA" id="ARBA00001946"/>
    </source>
</evidence>
<evidence type="ECO:0000256" key="8">
    <source>
        <dbReference type="ARBA" id="ARBA00022842"/>
    </source>
</evidence>
<keyword evidence="5" id="KW-0479">Metal-binding</keyword>
<dbReference type="PANTHER" id="PTHR11136">
    <property type="entry name" value="FOLYLPOLYGLUTAMATE SYNTHASE-RELATED"/>
    <property type="match status" value="1"/>
</dbReference>
<reference evidence="14 15" key="1">
    <citation type="journal article" date="2018" name="Emerg. Microbes Infect.">
        <title>Phenotypic and molecular analysis of nontypeable Group B streptococci: identification of cps2a and hybrid cps2a/cps5 Group B streptococcal capsule gene clusters.</title>
        <authorList>
            <person name="Alhhazmi A."/>
            <person name="Tyrrell G.J."/>
        </authorList>
    </citation>
    <scope>NUCLEOTIDE SEQUENCE [LARGE SCALE GENOMIC DNA]</scope>
    <source>
        <strain evidence="14 15">PLGBS17</strain>
    </source>
</reference>
<dbReference type="GO" id="GO:0004326">
    <property type="term" value="F:tetrahydrofolylpolyglutamate synthase activity"/>
    <property type="evidence" value="ECO:0007669"/>
    <property type="project" value="UniProtKB-EC"/>
</dbReference>
<keyword evidence="7 11" id="KW-0067">ATP-binding</keyword>
<comment type="catalytic activity">
    <reaction evidence="10">
        <text>(6S)-5,6,7,8-tetrahydrofolyl-(gamma-L-Glu)(n) + L-glutamate + ATP = (6S)-5,6,7,8-tetrahydrofolyl-(gamma-L-Glu)(n+1) + ADP + phosphate + H(+)</text>
        <dbReference type="Rhea" id="RHEA:10580"/>
        <dbReference type="Rhea" id="RHEA-COMP:14738"/>
        <dbReference type="Rhea" id="RHEA-COMP:14740"/>
        <dbReference type="ChEBI" id="CHEBI:15378"/>
        <dbReference type="ChEBI" id="CHEBI:29985"/>
        <dbReference type="ChEBI" id="CHEBI:30616"/>
        <dbReference type="ChEBI" id="CHEBI:43474"/>
        <dbReference type="ChEBI" id="CHEBI:141005"/>
        <dbReference type="ChEBI" id="CHEBI:456216"/>
        <dbReference type="EC" id="6.3.2.17"/>
    </reaction>
</comment>
<keyword evidence="8" id="KW-0460">Magnesium</keyword>
<gene>
    <name evidence="14" type="ORF">C4618_10010</name>
</gene>
<dbReference type="GO" id="GO:0005737">
    <property type="term" value="C:cytoplasm"/>
    <property type="evidence" value="ECO:0007669"/>
    <property type="project" value="TreeGrafter"/>
</dbReference>
<evidence type="ECO:0000259" key="12">
    <source>
        <dbReference type="Pfam" id="PF02875"/>
    </source>
</evidence>
<dbReference type="FunFam" id="3.40.1190.10:FF:000011">
    <property type="entry name" value="Folylpolyglutamate synthase/dihydrofolate synthase"/>
    <property type="match status" value="1"/>
</dbReference>
<accession>A0A0H1NDT1</accession>
<protein>
    <recommendedName>
        <fullName evidence="3">tetrahydrofolate synthase</fullName>
        <ecNumber evidence="3">6.3.2.17</ecNumber>
    </recommendedName>
    <alternativeName>
        <fullName evidence="9">Tetrahydrofolylpolyglutamate synthase</fullName>
    </alternativeName>
</protein>
<evidence type="ECO:0000259" key="13">
    <source>
        <dbReference type="Pfam" id="PF08245"/>
    </source>
</evidence>
<keyword evidence="4 11" id="KW-0436">Ligase</keyword>
<proteinExistence type="inferred from homology"/>
<evidence type="ECO:0000256" key="9">
    <source>
        <dbReference type="ARBA" id="ARBA00030592"/>
    </source>
</evidence>
<dbReference type="GO" id="GO:0008841">
    <property type="term" value="F:dihydrofolate synthase activity"/>
    <property type="evidence" value="ECO:0007669"/>
    <property type="project" value="TreeGrafter"/>
</dbReference>
<evidence type="ECO:0000256" key="7">
    <source>
        <dbReference type="ARBA" id="ARBA00022840"/>
    </source>
</evidence>
<feature type="domain" description="Mur ligase C-terminal" evidence="12">
    <location>
        <begin position="302"/>
        <end position="401"/>
    </location>
</feature>
<dbReference type="GO" id="GO:0009252">
    <property type="term" value="P:peptidoglycan biosynthetic process"/>
    <property type="evidence" value="ECO:0007669"/>
    <property type="project" value="UniProtKB-UniPathway"/>
</dbReference>
<dbReference type="PIRSF" id="PIRSF001563">
    <property type="entry name" value="Folylpolyglu_synth"/>
    <property type="match status" value="1"/>
</dbReference>
<comment type="cofactor">
    <cofactor evidence="1">
        <name>Mg(2+)</name>
        <dbReference type="ChEBI" id="CHEBI:18420"/>
    </cofactor>
</comment>
<dbReference type="SUPFAM" id="SSF53623">
    <property type="entry name" value="MurD-like peptide ligases, catalytic domain"/>
    <property type="match status" value="1"/>
</dbReference>
<dbReference type="PANTHER" id="PTHR11136:SF0">
    <property type="entry name" value="DIHYDROFOLATE SYNTHETASE-RELATED"/>
    <property type="match status" value="1"/>
</dbReference>
<dbReference type="Pfam" id="PF08245">
    <property type="entry name" value="Mur_ligase_M"/>
    <property type="match status" value="1"/>
</dbReference>
<dbReference type="Pfam" id="PF02875">
    <property type="entry name" value="Mur_ligase_C"/>
    <property type="match status" value="1"/>
</dbReference>
<evidence type="ECO:0000256" key="10">
    <source>
        <dbReference type="ARBA" id="ARBA00047493"/>
    </source>
</evidence>
<evidence type="ECO:0000256" key="11">
    <source>
        <dbReference type="PIRNR" id="PIRNR001563"/>
    </source>
</evidence>
<evidence type="ECO:0000256" key="4">
    <source>
        <dbReference type="ARBA" id="ARBA00022598"/>
    </source>
</evidence>